<sequence length="151" mass="16388">MKLLIILLAVAACRAAPRPEKLDELEARHPDFDAQILEQINQHTEDGGYSQLFRTENGIVQEEQGQSYPGAEPGTGSYVKQGVIEYPLDDGSILVLNYVADENGYAVLNPEALSQALPTPPPTQYPPPQVPGAGVPVPQPLPEYNPFLGQQ</sequence>
<dbReference type="InterPro" id="IPR050468">
    <property type="entry name" value="Cuticle_Struct_Prot"/>
</dbReference>
<dbReference type="PANTHER" id="PTHR10380:SF238">
    <property type="entry name" value="CUTICULAR PROTEIN 65EA-RELATED"/>
    <property type="match status" value="1"/>
</dbReference>
<accession>A0A6A4W9N0</accession>
<organism evidence="5 6">
    <name type="scientific">Amphibalanus amphitrite</name>
    <name type="common">Striped barnacle</name>
    <name type="synonym">Balanus amphitrite</name>
    <dbReference type="NCBI Taxonomy" id="1232801"/>
    <lineage>
        <taxon>Eukaryota</taxon>
        <taxon>Metazoa</taxon>
        <taxon>Ecdysozoa</taxon>
        <taxon>Arthropoda</taxon>
        <taxon>Crustacea</taxon>
        <taxon>Multicrustacea</taxon>
        <taxon>Cirripedia</taxon>
        <taxon>Thoracica</taxon>
        <taxon>Thoracicalcarea</taxon>
        <taxon>Balanomorpha</taxon>
        <taxon>Balanoidea</taxon>
        <taxon>Balanidae</taxon>
        <taxon>Amphibalaninae</taxon>
        <taxon>Amphibalanus</taxon>
    </lineage>
</organism>
<comment type="caution">
    <text evidence="5">The sequence shown here is derived from an EMBL/GenBank/DDBJ whole genome shotgun (WGS) entry which is preliminary data.</text>
</comment>
<dbReference type="GO" id="GO:0008010">
    <property type="term" value="F:structural constituent of chitin-based larval cuticle"/>
    <property type="evidence" value="ECO:0007669"/>
    <property type="project" value="TreeGrafter"/>
</dbReference>
<dbReference type="Proteomes" id="UP000440578">
    <property type="component" value="Unassembled WGS sequence"/>
</dbReference>
<dbReference type="GO" id="GO:0062129">
    <property type="term" value="C:chitin-based extracellular matrix"/>
    <property type="evidence" value="ECO:0007669"/>
    <property type="project" value="TreeGrafter"/>
</dbReference>
<keyword evidence="1 2" id="KW-0193">Cuticle</keyword>
<proteinExistence type="predicted"/>
<gene>
    <name evidence="5" type="primary">CUPA5_1</name>
    <name evidence="5" type="ORF">FJT64_000419</name>
</gene>
<dbReference type="PANTHER" id="PTHR10380">
    <property type="entry name" value="CUTICLE PROTEIN"/>
    <property type="match status" value="1"/>
</dbReference>
<evidence type="ECO:0000256" key="1">
    <source>
        <dbReference type="ARBA" id="ARBA00022460"/>
    </source>
</evidence>
<keyword evidence="6" id="KW-1185">Reference proteome</keyword>
<evidence type="ECO:0000313" key="5">
    <source>
        <dbReference type="EMBL" id="KAF0298788.1"/>
    </source>
</evidence>
<dbReference type="InterPro" id="IPR000618">
    <property type="entry name" value="Insect_cuticle"/>
</dbReference>
<evidence type="ECO:0000256" key="2">
    <source>
        <dbReference type="PROSITE-ProRule" id="PRU00497"/>
    </source>
</evidence>
<name>A0A6A4W9N0_AMPAM</name>
<dbReference type="AlphaFoldDB" id="A0A6A4W9N0"/>
<dbReference type="InterPro" id="IPR031311">
    <property type="entry name" value="CHIT_BIND_RR_consensus"/>
</dbReference>
<dbReference type="PROSITE" id="PS51155">
    <property type="entry name" value="CHIT_BIND_RR_2"/>
    <property type="match status" value="1"/>
</dbReference>
<feature type="signal peptide" evidence="4">
    <location>
        <begin position="1"/>
        <end position="15"/>
    </location>
</feature>
<dbReference type="OrthoDB" id="6352525at2759"/>
<dbReference type="EMBL" id="VIIS01001409">
    <property type="protein sequence ID" value="KAF0298788.1"/>
    <property type="molecule type" value="Genomic_DNA"/>
</dbReference>
<dbReference type="PROSITE" id="PS00233">
    <property type="entry name" value="CHIT_BIND_RR_1"/>
    <property type="match status" value="1"/>
</dbReference>
<evidence type="ECO:0000256" key="3">
    <source>
        <dbReference type="SAM" id="MobiDB-lite"/>
    </source>
</evidence>
<feature type="compositionally biased region" description="Pro residues" evidence="3">
    <location>
        <begin position="118"/>
        <end position="130"/>
    </location>
</feature>
<keyword evidence="4" id="KW-0732">Signal</keyword>
<protein>
    <submittedName>
        <fullName evidence="5">Cuticle protein AM1274</fullName>
    </submittedName>
</protein>
<dbReference type="Pfam" id="PF00379">
    <property type="entry name" value="Chitin_bind_4"/>
    <property type="match status" value="1"/>
</dbReference>
<evidence type="ECO:0000256" key="4">
    <source>
        <dbReference type="SAM" id="SignalP"/>
    </source>
</evidence>
<feature type="region of interest" description="Disordered" evidence="3">
    <location>
        <begin position="116"/>
        <end position="151"/>
    </location>
</feature>
<feature type="chain" id="PRO_5025374073" evidence="4">
    <location>
        <begin position="16"/>
        <end position="151"/>
    </location>
</feature>
<reference evidence="5 6" key="1">
    <citation type="submission" date="2019-07" db="EMBL/GenBank/DDBJ databases">
        <title>Draft genome assembly of a fouling barnacle, Amphibalanus amphitrite (Darwin, 1854): The first reference genome for Thecostraca.</title>
        <authorList>
            <person name="Kim W."/>
        </authorList>
    </citation>
    <scope>NUCLEOTIDE SEQUENCE [LARGE SCALE GENOMIC DNA]</scope>
    <source>
        <strain evidence="5">SNU_AA5</strain>
        <tissue evidence="5">Soma without cirri and trophi</tissue>
    </source>
</reference>
<evidence type="ECO:0000313" key="6">
    <source>
        <dbReference type="Proteomes" id="UP000440578"/>
    </source>
</evidence>